<proteinExistence type="predicted"/>
<accession>W1PTJ1</accession>
<feature type="region of interest" description="Disordered" evidence="1">
    <location>
        <begin position="1"/>
        <end position="29"/>
    </location>
</feature>
<dbReference type="HOGENOM" id="CLU_2323539_0_0_1"/>
<organism evidence="2 3">
    <name type="scientific">Amborella trichopoda</name>
    <dbReference type="NCBI Taxonomy" id="13333"/>
    <lineage>
        <taxon>Eukaryota</taxon>
        <taxon>Viridiplantae</taxon>
        <taxon>Streptophyta</taxon>
        <taxon>Embryophyta</taxon>
        <taxon>Tracheophyta</taxon>
        <taxon>Spermatophyta</taxon>
        <taxon>Magnoliopsida</taxon>
        <taxon>Amborellales</taxon>
        <taxon>Amborellaceae</taxon>
        <taxon>Amborella</taxon>
    </lineage>
</organism>
<name>W1PTJ1_AMBTC</name>
<evidence type="ECO:0000313" key="3">
    <source>
        <dbReference type="Proteomes" id="UP000017836"/>
    </source>
</evidence>
<evidence type="ECO:0000256" key="1">
    <source>
        <dbReference type="SAM" id="MobiDB-lite"/>
    </source>
</evidence>
<sequence length="99" mass="11231">MAMMWERAVGGEGDERKEKQRAKERAAADERWQRYGDGGNGWLLVTGSKEEDKVIAAMVVTAGWRSWAREERGVWMAEGVREAEVAAGYRKLEREKQSG</sequence>
<dbReference type="Gramene" id="ERN10605">
    <property type="protein sequence ID" value="ERN10605"/>
    <property type="gene ID" value="AMTR_s00028p00148980"/>
</dbReference>
<evidence type="ECO:0000313" key="2">
    <source>
        <dbReference type="EMBL" id="ERN10605.1"/>
    </source>
</evidence>
<dbReference type="AlphaFoldDB" id="W1PTJ1"/>
<dbReference type="Proteomes" id="UP000017836">
    <property type="component" value="Unassembled WGS sequence"/>
</dbReference>
<feature type="compositionally biased region" description="Basic and acidic residues" evidence="1">
    <location>
        <begin position="13"/>
        <end position="29"/>
    </location>
</feature>
<protein>
    <submittedName>
        <fullName evidence="2">Uncharacterized protein</fullName>
    </submittedName>
</protein>
<gene>
    <name evidence="2" type="ORF">AMTR_s00028p00148980</name>
</gene>
<reference evidence="3" key="1">
    <citation type="journal article" date="2013" name="Science">
        <title>The Amborella genome and the evolution of flowering plants.</title>
        <authorList>
            <consortium name="Amborella Genome Project"/>
        </authorList>
    </citation>
    <scope>NUCLEOTIDE SEQUENCE [LARGE SCALE GENOMIC DNA]</scope>
</reference>
<dbReference type="EMBL" id="KI392812">
    <property type="protein sequence ID" value="ERN10605.1"/>
    <property type="molecule type" value="Genomic_DNA"/>
</dbReference>
<keyword evidence="3" id="KW-1185">Reference proteome</keyword>